<sequence>MWKVGTRGRIGIRTWKRWCASAHRTVPTEETNTEDEGTSKRRLAKRRAALFVGYAGSKYRGSQINRERAKGCTVEEILEEAIYRAGFIVENNYQDFGKLRWSRCSRTDKGVHAACNVVSLKLVVEPGAFEVDEEGIEIAERVNRHLPNDIHVSSVKRVSKSFRAREWCKSRTYQYYVPGKILGIENENPQKERLQKLQETLDFYVGNRPFHNFTVMKNYVQKPSIEKDEGGGPAETMVFAGDENNIAAEERRSKRAWGSLKWQLEVDPRDKVGSSHYRKITDFVVKEPLRTAAGKYLVPLQVTGVSFMYNQIRIMVGTAIAITMGAIPIDALPAFFAQPARTRLPIAPPHTLVLAGAEFYPFRQPHTQAHNSLFQGPMGEERSRTFLQEAILPEIFAAAEAEEWDEWINVVLETAPSPEELDRFVCTYQEWREERKRIALSRAQEQESASSQSTTQ</sequence>
<dbReference type="Gene3D" id="3.30.70.580">
    <property type="entry name" value="Pseudouridine synthase I, catalytic domain, N-terminal subdomain"/>
    <property type="match status" value="1"/>
</dbReference>
<name>A0A7S3UFR6_9CHLO</name>
<dbReference type="InterPro" id="IPR041708">
    <property type="entry name" value="PUS1/PUS2-like"/>
</dbReference>
<evidence type="ECO:0000256" key="1">
    <source>
        <dbReference type="ARBA" id="ARBA00009375"/>
    </source>
</evidence>
<dbReference type="Gene3D" id="3.30.70.660">
    <property type="entry name" value="Pseudouridine synthase I, catalytic domain, C-terminal subdomain"/>
    <property type="match status" value="1"/>
</dbReference>
<reference evidence="8" key="1">
    <citation type="submission" date="2021-01" db="EMBL/GenBank/DDBJ databases">
        <authorList>
            <person name="Corre E."/>
            <person name="Pelletier E."/>
            <person name="Niang G."/>
            <person name="Scheremetjew M."/>
            <person name="Finn R."/>
            <person name="Kale V."/>
            <person name="Holt S."/>
            <person name="Cochrane G."/>
            <person name="Meng A."/>
            <person name="Brown T."/>
            <person name="Cohen L."/>
        </authorList>
    </citation>
    <scope>NUCLEOTIDE SEQUENCE</scope>
    <source>
        <strain evidence="8">CCMP1897</strain>
    </source>
</reference>
<evidence type="ECO:0000313" key="8">
    <source>
        <dbReference type="EMBL" id="CAE0610999.1"/>
    </source>
</evidence>
<keyword evidence="2" id="KW-0819">tRNA processing</keyword>
<comment type="similarity">
    <text evidence="1">Belongs to the tRNA pseudouridine synthase TruA family.</text>
</comment>
<feature type="active site" description="Nucleophile" evidence="5">
    <location>
        <position position="108"/>
    </location>
</feature>
<dbReference type="PANTHER" id="PTHR11142:SF9">
    <property type="entry name" value="TRNA PSEUDOURIDINE SYNTHASE-RELATED"/>
    <property type="match status" value="1"/>
</dbReference>
<dbReference type="CDD" id="cd02568">
    <property type="entry name" value="PseudoU_synth_PUS1_PUS2"/>
    <property type="match status" value="1"/>
</dbReference>
<dbReference type="AlphaFoldDB" id="A0A7S3UFR6"/>
<dbReference type="GO" id="GO:0031119">
    <property type="term" value="P:tRNA pseudouridine synthesis"/>
    <property type="evidence" value="ECO:0007669"/>
    <property type="project" value="InterPro"/>
</dbReference>
<comment type="catalytic activity">
    <reaction evidence="4">
        <text>a uridine in tRNA = a pseudouridine in tRNA</text>
        <dbReference type="Rhea" id="RHEA:54572"/>
        <dbReference type="Rhea" id="RHEA-COMP:13339"/>
        <dbReference type="Rhea" id="RHEA-COMP:13934"/>
        <dbReference type="ChEBI" id="CHEBI:65314"/>
        <dbReference type="ChEBI" id="CHEBI:65315"/>
    </reaction>
</comment>
<dbReference type="GO" id="GO:1990481">
    <property type="term" value="P:mRNA pseudouridine synthesis"/>
    <property type="evidence" value="ECO:0007669"/>
    <property type="project" value="TreeGrafter"/>
</dbReference>
<evidence type="ECO:0000256" key="5">
    <source>
        <dbReference type="PIRSR" id="PIRSR641708-1"/>
    </source>
</evidence>
<dbReference type="EMBL" id="HBIS01005351">
    <property type="protein sequence ID" value="CAE0610999.1"/>
    <property type="molecule type" value="Transcribed_RNA"/>
</dbReference>
<organism evidence="8">
    <name type="scientific">Picocystis salinarum</name>
    <dbReference type="NCBI Taxonomy" id="88271"/>
    <lineage>
        <taxon>Eukaryota</taxon>
        <taxon>Viridiplantae</taxon>
        <taxon>Chlorophyta</taxon>
        <taxon>Picocystophyceae</taxon>
        <taxon>Picocystales</taxon>
        <taxon>Picocystaceae</taxon>
        <taxon>Picocystis</taxon>
    </lineage>
</organism>
<evidence type="ECO:0000256" key="4">
    <source>
        <dbReference type="ARBA" id="ARBA00036943"/>
    </source>
</evidence>
<dbReference type="FunFam" id="3.30.70.580:FF:000002">
    <property type="entry name" value="tRNA pseudouridine synthase"/>
    <property type="match status" value="1"/>
</dbReference>
<feature type="binding site" evidence="6">
    <location>
        <position position="173"/>
    </location>
    <ligand>
        <name>substrate</name>
    </ligand>
</feature>
<dbReference type="GO" id="GO:0009982">
    <property type="term" value="F:pseudouridine synthase activity"/>
    <property type="evidence" value="ECO:0007669"/>
    <property type="project" value="InterPro"/>
</dbReference>
<dbReference type="InterPro" id="IPR020095">
    <property type="entry name" value="PsdUridine_synth_TruA_C"/>
</dbReference>
<dbReference type="GO" id="GO:0003723">
    <property type="term" value="F:RNA binding"/>
    <property type="evidence" value="ECO:0007669"/>
    <property type="project" value="InterPro"/>
</dbReference>
<dbReference type="Pfam" id="PF01416">
    <property type="entry name" value="PseudoU_synth_1"/>
    <property type="match status" value="1"/>
</dbReference>
<dbReference type="GO" id="GO:0005634">
    <property type="term" value="C:nucleus"/>
    <property type="evidence" value="ECO:0007669"/>
    <property type="project" value="TreeGrafter"/>
</dbReference>
<evidence type="ECO:0000256" key="6">
    <source>
        <dbReference type="PIRSR" id="PIRSR641708-2"/>
    </source>
</evidence>
<protein>
    <recommendedName>
        <fullName evidence="7">Pseudouridine synthase I TruA alpha/beta domain-containing protein</fullName>
    </recommendedName>
</protein>
<gene>
    <name evidence="8" type="ORF">PSAL00342_LOCUS4834</name>
</gene>
<evidence type="ECO:0000256" key="2">
    <source>
        <dbReference type="ARBA" id="ARBA00022694"/>
    </source>
</evidence>
<evidence type="ECO:0000259" key="7">
    <source>
        <dbReference type="Pfam" id="PF01416"/>
    </source>
</evidence>
<feature type="domain" description="Pseudouridine synthase I TruA alpha/beta" evidence="7">
    <location>
        <begin position="275"/>
        <end position="359"/>
    </location>
</feature>
<dbReference type="InterPro" id="IPR020103">
    <property type="entry name" value="PsdUridine_synth_cat_dom_sf"/>
</dbReference>
<dbReference type="InterPro" id="IPR020097">
    <property type="entry name" value="PsdUridine_synth_TruA_a/b_dom"/>
</dbReference>
<accession>A0A7S3UFR6</accession>
<dbReference type="InterPro" id="IPR020094">
    <property type="entry name" value="TruA/RsuA/RluB/E/F_N"/>
</dbReference>
<dbReference type="InterPro" id="IPR001406">
    <property type="entry name" value="PsdUridine_synth_TruA"/>
</dbReference>
<keyword evidence="3" id="KW-0413">Isomerase</keyword>
<dbReference type="PANTHER" id="PTHR11142">
    <property type="entry name" value="PSEUDOURIDYLATE SYNTHASE"/>
    <property type="match status" value="1"/>
</dbReference>
<dbReference type="SUPFAM" id="SSF55120">
    <property type="entry name" value="Pseudouridine synthase"/>
    <property type="match status" value="1"/>
</dbReference>
<proteinExistence type="inferred from homology"/>
<evidence type="ECO:0000256" key="3">
    <source>
        <dbReference type="ARBA" id="ARBA00023235"/>
    </source>
</evidence>